<evidence type="ECO:0000313" key="3">
    <source>
        <dbReference type="Proteomes" id="UP000636800"/>
    </source>
</evidence>
<keyword evidence="1" id="KW-0812">Transmembrane</keyword>
<keyword evidence="1" id="KW-1133">Transmembrane helix</keyword>
<comment type="caution">
    <text evidence="2">The sequence shown here is derived from an EMBL/GenBank/DDBJ whole genome shotgun (WGS) entry which is preliminary data.</text>
</comment>
<evidence type="ECO:0000256" key="1">
    <source>
        <dbReference type="SAM" id="Phobius"/>
    </source>
</evidence>
<feature type="transmembrane region" description="Helical" evidence="1">
    <location>
        <begin position="27"/>
        <end position="45"/>
    </location>
</feature>
<gene>
    <name evidence="2" type="ORF">HPP92_002564</name>
</gene>
<dbReference type="Proteomes" id="UP000636800">
    <property type="component" value="Chromosome 1"/>
</dbReference>
<dbReference type="OrthoDB" id="19224at2759"/>
<feature type="transmembrane region" description="Helical" evidence="1">
    <location>
        <begin position="65"/>
        <end position="85"/>
    </location>
</feature>
<feature type="transmembrane region" description="Helical" evidence="1">
    <location>
        <begin position="353"/>
        <end position="377"/>
    </location>
</feature>
<accession>A0A835VI33</accession>
<keyword evidence="3" id="KW-1185">Reference proteome</keyword>
<keyword evidence="1" id="KW-0472">Membrane</keyword>
<organism evidence="2 3">
    <name type="scientific">Vanilla planifolia</name>
    <name type="common">Vanilla</name>
    <dbReference type="NCBI Taxonomy" id="51239"/>
    <lineage>
        <taxon>Eukaryota</taxon>
        <taxon>Viridiplantae</taxon>
        <taxon>Streptophyta</taxon>
        <taxon>Embryophyta</taxon>
        <taxon>Tracheophyta</taxon>
        <taxon>Spermatophyta</taxon>
        <taxon>Magnoliopsida</taxon>
        <taxon>Liliopsida</taxon>
        <taxon>Asparagales</taxon>
        <taxon>Orchidaceae</taxon>
        <taxon>Vanilloideae</taxon>
        <taxon>Vanilleae</taxon>
        <taxon>Vanilla</taxon>
    </lineage>
</organism>
<proteinExistence type="predicted"/>
<name>A0A835VI33_VANPL</name>
<sequence length="396" mass="44452">MWMRFQVPILVATCGGELLWSSNCDTCVIFGLAKMVSVVAVTYAVVTTRSSDLNWKLRAYHSTYIALPALSVLVFLTSMNLTRLFDRKDQKRHWKTSCGKGRRLMSEKRTNYYMTQQLIQNDLDQLLSCCSNCFGIKARSRFCQPQSRPYETVNHPIQRATALDSEPIHRDHRHHPTELTDTIPTQTCRAFQGRTLKRRMAQNALYWPIKNKRMASNRLARRRTFLSLTSFTLRAPDSSWRSGAGIGFNSGKGHEAILLKLIFGNPSVSRTSSFEQVGFSLGLPEEVGETPELMSEENRTMGEGDRISLERRSGRELFCIACACLLSIGSCIKALFFLVLLEDLLSIDGKQDLGILLFDGLRICGSVFQSLFAFILAGDGTLDGSKIVDFLCSIGS</sequence>
<protein>
    <submittedName>
        <fullName evidence="2">Uncharacterized protein</fullName>
    </submittedName>
</protein>
<reference evidence="2 3" key="1">
    <citation type="journal article" date="2020" name="Nat. Food">
        <title>A phased Vanilla planifolia genome enables genetic improvement of flavour and production.</title>
        <authorList>
            <person name="Hasing T."/>
            <person name="Tang H."/>
            <person name="Brym M."/>
            <person name="Khazi F."/>
            <person name="Huang T."/>
            <person name="Chambers A.H."/>
        </authorList>
    </citation>
    <scope>NUCLEOTIDE SEQUENCE [LARGE SCALE GENOMIC DNA]</scope>
    <source>
        <tissue evidence="2">Leaf</tissue>
    </source>
</reference>
<dbReference type="EMBL" id="JADCNL010000001">
    <property type="protein sequence ID" value="KAG0497873.1"/>
    <property type="molecule type" value="Genomic_DNA"/>
</dbReference>
<evidence type="ECO:0000313" key="2">
    <source>
        <dbReference type="EMBL" id="KAG0497873.1"/>
    </source>
</evidence>
<dbReference type="AlphaFoldDB" id="A0A835VI33"/>
<feature type="transmembrane region" description="Helical" evidence="1">
    <location>
        <begin position="317"/>
        <end position="341"/>
    </location>
</feature>